<comment type="caution">
    <text evidence="2">The sequence shown here is derived from an EMBL/GenBank/DDBJ whole genome shotgun (WGS) entry which is preliminary data.</text>
</comment>
<reference evidence="2 3" key="1">
    <citation type="journal article" date="2018" name="Genome Biol. Evol.">
        <title>Multiple Roots of Fruiting Body Formation in Amoebozoa.</title>
        <authorList>
            <person name="Hillmann F."/>
            <person name="Forbes G."/>
            <person name="Novohradska S."/>
            <person name="Ferling I."/>
            <person name="Riege K."/>
            <person name="Groth M."/>
            <person name="Westermann M."/>
            <person name="Marz M."/>
            <person name="Spaller T."/>
            <person name="Winckler T."/>
            <person name="Schaap P."/>
            <person name="Glockner G."/>
        </authorList>
    </citation>
    <scope>NUCLEOTIDE SEQUENCE [LARGE SCALE GENOMIC DNA]</scope>
    <source>
        <strain evidence="2 3">Jena</strain>
    </source>
</reference>
<feature type="compositionally biased region" description="Acidic residues" evidence="1">
    <location>
        <begin position="74"/>
        <end position="84"/>
    </location>
</feature>
<dbReference type="STRING" id="1890364.A0A2P6MZN6"/>
<organism evidence="2 3">
    <name type="scientific">Planoprotostelium fungivorum</name>
    <dbReference type="NCBI Taxonomy" id="1890364"/>
    <lineage>
        <taxon>Eukaryota</taxon>
        <taxon>Amoebozoa</taxon>
        <taxon>Evosea</taxon>
        <taxon>Variosea</taxon>
        <taxon>Cavosteliida</taxon>
        <taxon>Cavosteliaceae</taxon>
        <taxon>Planoprotostelium</taxon>
    </lineage>
</organism>
<dbReference type="Pfam" id="PF07491">
    <property type="entry name" value="PPI_Ypi1"/>
    <property type="match status" value="1"/>
</dbReference>
<dbReference type="InParanoid" id="A0A2P6MZN6"/>
<name>A0A2P6MZN6_9EUKA</name>
<accession>A0A2P6MZN6</accession>
<dbReference type="PANTHER" id="PTHR20835:SF0">
    <property type="entry name" value="E3 UBIQUITIN-PROTEIN LIGASE PPP1R11"/>
    <property type="match status" value="1"/>
</dbReference>
<dbReference type="GO" id="GO:0004865">
    <property type="term" value="F:protein serine/threonine phosphatase inhibitor activity"/>
    <property type="evidence" value="ECO:0007669"/>
    <property type="project" value="InterPro"/>
</dbReference>
<protein>
    <submittedName>
        <fullName evidence="2">Uncharacterized protein</fullName>
    </submittedName>
</protein>
<feature type="region of interest" description="Disordered" evidence="1">
    <location>
        <begin position="72"/>
        <end position="112"/>
    </location>
</feature>
<evidence type="ECO:0000256" key="1">
    <source>
        <dbReference type="SAM" id="MobiDB-lite"/>
    </source>
</evidence>
<dbReference type="InterPro" id="IPR011107">
    <property type="entry name" value="PPI_Ypi1"/>
</dbReference>
<gene>
    <name evidence="2" type="ORF">PROFUN_14509</name>
</gene>
<feature type="region of interest" description="Disordered" evidence="1">
    <location>
        <begin position="1"/>
        <end position="46"/>
    </location>
</feature>
<dbReference type="GO" id="GO:0005634">
    <property type="term" value="C:nucleus"/>
    <property type="evidence" value="ECO:0007669"/>
    <property type="project" value="TreeGrafter"/>
</dbReference>
<feature type="compositionally biased region" description="Basic and acidic residues" evidence="1">
    <location>
        <begin position="85"/>
        <end position="112"/>
    </location>
</feature>
<sequence length="112" mass="12842">MQTAQATYGSSTTVLTPDTLDRDKEETEETLTLHLQKESKRKSVKWEEGTVDNEFLGKKSSKKCCQFHKNMAFDESDSDSEDSGDEKPSKKCNHDHDHDDHKEDNHHQTEST</sequence>
<evidence type="ECO:0000313" key="2">
    <source>
        <dbReference type="EMBL" id="PRP77168.1"/>
    </source>
</evidence>
<evidence type="ECO:0000313" key="3">
    <source>
        <dbReference type="Proteomes" id="UP000241769"/>
    </source>
</evidence>
<dbReference type="EMBL" id="MDYQ01000276">
    <property type="protein sequence ID" value="PRP77168.1"/>
    <property type="molecule type" value="Genomic_DNA"/>
</dbReference>
<feature type="compositionally biased region" description="Polar residues" evidence="1">
    <location>
        <begin position="1"/>
        <end position="16"/>
    </location>
</feature>
<dbReference type="AlphaFoldDB" id="A0A2P6MZN6"/>
<keyword evidence="3" id="KW-1185">Reference proteome</keyword>
<dbReference type="FunCoup" id="A0A2P6MZN6">
    <property type="interactions" value="31"/>
</dbReference>
<dbReference type="PANTHER" id="PTHR20835">
    <property type="entry name" value="E3 UBIQUITIN-PROTEIN LIGASE PPP1R11-RELATED"/>
    <property type="match status" value="1"/>
</dbReference>
<dbReference type="GO" id="GO:0008157">
    <property type="term" value="F:protein phosphatase 1 binding"/>
    <property type="evidence" value="ECO:0007669"/>
    <property type="project" value="TreeGrafter"/>
</dbReference>
<dbReference type="Proteomes" id="UP000241769">
    <property type="component" value="Unassembled WGS sequence"/>
</dbReference>
<dbReference type="OrthoDB" id="307488at2759"/>
<proteinExistence type="predicted"/>